<dbReference type="Proteomes" id="UP000036681">
    <property type="component" value="Unplaced"/>
</dbReference>
<evidence type="ECO:0000313" key="1">
    <source>
        <dbReference type="Proteomes" id="UP000036681"/>
    </source>
</evidence>
<dbReference type="SUPFAM" id="SSF53822">
    <property type="entry name" value="Periplasmic binding protein-like I"/>
    <property type="match status" value="1"/>
</dbReference>
<reference evidence="2" key="1">
    <citation type="submission" date="2023-03" db="UniProtKB">
        <authorList>
            <consortium name="WormBaseParasite"/>
        </authorList>
    </citation>
    <scope>IDENTIFICATION</scope>
</reference>
<name>A0A9J2P5S5_ASCLU</name>
<evidence type="ECO:0000313" key="2">
    <source>
        <dbReference type="WBParaSite" id="ALUE_0000524001-mRNA-1"/>
    </source>
</evidence>
<accession>A0A9J2P5S5</accession>
<dbReference type="GO" id="GO:0038023">
    <property type="term" value="F:signaling receptor activity"/>
    <property type="evidence" value="ECO:0007669"/>
    <property type="project" value="TreeGrafter"/>
</dbReference>
<protein>
    <submittedName>
        <fullName evidence="2">Receptor ligand binding region domain-containing protein</fullName>
    </submittedName>
</protein>
<dbReference type="PANTHER" id="PTHR44755">
    <property type="entry name" value="NATRIURETIC PEPTIDE RECEPTOR 3-RELATED"/>
    <property type="match status" value="1"/>
</dbReference>
<proteinExistence type="predicted"/>
<organism evidence="1 2">
    <name type="scientific">Ascaris lumbricoides</name>
    <name type="common">Giant roundworm</name>
    <dbReference type="NCBI Taxonomy" id="6252"/>
    <lineage>
        <taxon>Eukaryota</taxon>
        <taxon>Metazoa</taxon>
        <taxon>Ecdysozoa</taxon>
        <taxon>Nematoda</taxon>
        <taxon>Chromadorea</taxon>
        <taxon>Rhabditida</taxon>
        <taxon>Spirurina</taxon>
        <taxon>Ascaridomorpha</taxon>
        <taxon>Ascaridoidea</taxon>
        <taxon>Ascarididae</taxon>
        <taxon>Ascaris</taxon>
    </lineage>
</organism>
<dbReference type="PANTHER" id="PTHR44755:SF9">
    <property type="entry name" value="PROTEIN CBG14864"/>
    <property type="match status" value="1"/>
</dbReference>
<dbReference type="WBParaSite" id="ALUE_0000524001-mRNA-1">
    <property type="protein sequence ID" value="ALUE_0000524001-mRNA-1"/>
    <property type="gene ID" value="ALUE_0000524001"/>
</dbReference>
<dbReference type="Gene3D" id="3.40.50.2300">
    <property type="match status" value="1"/>
</dbReference>
<dbReference type="AlphaFoldDB" id="A0A9J2P5S5"/>
<dbReference type="InterPro" id="IPR052612">
    <property type="entry name" value="ANP_Clearance_Receptor"/>
</dbReference>
<dbReference type="InterPro" id="IPR028082">
    <property type="entry name" value="Peripla_BP_I"/>
</dbReference>
<dbReference type="GO" id="GO:0007165">
    <property type="term" value="P:signal transduction"/>
    <property type="evidence" value="ECO:0007669"/>
    <property type="project" value="TreeGrafter"/>
</dbReference>
<keyword evidence="1" id="KW-1185">Reference proteome</keyword>
<dbReference type="GO" id="GO:0017046">
    <property type="term" value="F:peptide hormone binding"/>
    <property type="evidence" value="ECO:0007669"/>
    <property type="project" value="TreeGrafter"/>
</dbReference>
<sequence length="346" mass="38733">MTLISLLDLTTASFTRACFRKRTSSQRPAAVHLRQYHVPLSTAFLLVFLLSPLAHSQSLTPSTINGNKLPFNVILVLPEKESNNDKFGITMAKAKPVIDISVQDVVKSGRMPPDFINFTYHDSRYWEDAILAERWATVGVVNAYCAGRLDAVLGFADSYSLATVAKVSAGFGNGVPVITTAGMTSMLGAQKTYPFLTRMQGSYRQMADSIYKLIAYKGDLTHSESRSTIGYKNLIFMYHDKRRAVNRPQVATGEQLSEDLSSHCYFSLYAIKMFFTEKSTFFKEAWKIQTPSLAFDEEVERTSDEVKSWLKLVSELANGESGRTLKESFCDIKYGLQRSLKAVEAR</sequence>